<sequence length="142" mass="15991">MIESATICRNPPPGLLRRLASMVYESLLLAAVLFVAAFVYILLRNPQAPGGMLFFRLYLALVIAAYFLWFWTHGGQTLAMKTWRLRLIAADGSPVRARMAAKRLLFAVLGIAAFGIGILWALWDPDRQFLHDRLAGTQLMRE</sequence>
<gene>
    <name evidence="8" type="ORF">V6E02_12650</name>
</gene>
<organism evidence="8 9">
    <name type="scientific">Thiobacter aerophilum</name>
    <dbReference type="NCBI Taxonomy" id="3121275"/>
    <lineage>
        <taxon>Bacteria</taxon>
        <taxon>Pseudomonadati</taxon>
        <taxon>Pseudomonadota</taxon>
        <taxon>Betaproteobacteria</taxon>
        <taxon>Burkholderiales</taxon>
        <taxon>Thiobacteraceae</taxon>
        <taxon>Thiobacter</taxon>
    </lineage>
</organism>
<dbReference type="Pfam" id="PF06271">
    <property type="entry name" value="RDD"/>
    <property type="match status" value="1"/>
</dbReference>
<evidence type="ECO:0000256" key="2">
    <source>
        <dbReference type="ARBA" id="ARBA00022475"/>
    </source>
</evidence>
<evidence type="ECO:0000313" key="9">
    <source>
        <dbReference type="Proteomes" id="UP001482231"/>
    </source>
</evidence>
<evidence type="ECO:0000256" key="1">
    <source>
        <dbReference type="ARBA" id="ARBA00004651"/>
    </source>
</evidence>
<evidence type="ECO:0000313" key="8">
    <source>
        <dbReference type="EMBL" id="MEO1768054.1"/>
    </source>
</evidence>
<dbReference type="PANTHER" id="PTHR36115:SF10">
    <property type="entry name" value="RDD DOMAIN-CONTAINING PROTEIN"/>
    <property type="match status" value="1"/>
</dbReference>
<dbReference type="PANTHER" id="PTHR36115">
    <property type="entry name" value="PROLINE-RICH ANTIGEN HOMOLOG-RELATED"/>
    <property type="match status" value="1"/>
</dbReference>
<dbReference type="Proteomes" id="UP001482231">
    <property type="component" value="Unassembled WGS sequence"/>
</dbReference>
<name>A0ABV0EKU7_9BURK</name>
<feature type="transmembrane region" description="Helical" evidence="6">
    <location>
        <begin position="21"/>
        <end position="41"/>
    </location>
</feature>
<feature type="domain" description="RDD" evidence="7">
    <location>
        <begin position="13"/>
        <end position="136"/>
    </location>
</feature>
<keyword evidence="5 6" id="KW-0472">Membrane</keyword>
<reference evidence="8 9" key="1">
    <citation type="submission" date="2024-02" db="EMBL/GenBank/DDBJ databases">
        <title>New thermophilic sulfur-oxidizing bacteria from a hot springs of the Uzon caldera (Kamchatka, Russia).</title>
        <authorList>
            <person name="Dukat A.M."/>
            <person name="Elcheninov A.G."/>
            <person name="Frolov E.N."/>
        </authorList>
    </citation>
    <scope>NUCLEOTIDE SEQUENCE [LARGE SCALE GENOMIC DNA]</scope>
    <source>
        <strain evidence="8 9">AK1</strain>
    </source>
</reference>
<evidence type="ECO:0000259" key="7">
    <source>
        <dbReference type="Pfam" id="PF06271"/>
    </source>
</evidence>
<dbReference type="InterPro" id="IPR051791">
    <property type="entry name" value="Pra-immunoreactive"/>
</dbReference>
<comment type="caution">
    <text evidence="8">The sequence shown here is derived from an EMBL/GenBank/DDBJ whole genome shotgun (WGS) entry which is preliminary data.</text>
</comment>
<feature type="transmembrane region" description="Helical" evidence="6">
    <location>
        <begin position="53"/>
        <end position="71"/>
    </location>
</feature>
<keyword evidence="3 6" id="KW-0812">Transmembrane</keyword>
<keyword evidence="4 6" id="KW-1133">Transmembrane helix</keyword>
<evidence type="ECO:0000256" key="6">
    <source>
        <dbReference type="SAM" id="Phobius"/>
    </source>
</evidence>
<accession>A0ABV0EKU7</accession>
<keyword evidence="9" id="KW-1185">Reference proteome</keyword>
<evidence type="ECO:0000256" key="4">
    <source>
        <dbReference type="ARBA" id="ARBA00022989"/>
    </source>
</evidence>
<dbReference type="RefSeq" id="WP_347309166.1">
    <property type="nucleotide sequence ID" value="NZ_JBAJEX010000018.1"/>
</dbReference>
<evidence type="ECO:0000256" key="5">
    <source>
        <dbReference type="ARBA" id="ARBA00023136"/>
    </source>
</evidence>
<proteinExistence type="predicted"/>
<evidence type="ECO:0000256" key="3">
    <source>
        <dbReference type="ARBA" id="ARBA00022692"/>
    </source>
</evidence>
<dbReference type="InterPro" id="IPR010432">
    <property type="entry name" value="RDD"/>
</dbReference>
<keyword evidence="2" id="KW-1003">Cell membrane</keyword>
<protein>
    <submittedName>
        <fullName evidence="8">RDD family protein</fullName>
    </submittedName>
</protein>
<comment type="subcellular location">
    <subcellularLocation>
        <location evidence="1">Cell membrane</location>
        <topology evidence="1">Multi-pass membrane protein</topology>
    </subcellularLocation>
</comment>
<feature type="transmembrane region" description="Helical" evidence="6">
    <location>
        <begin position="104"/>
        <end position="123"/>
    </location>
</feature>
<dbReference type="EMBL" id="JBAJEX010000018">
    <property type="protein sequence ID" value="MEO1768054.1"/>
    <property type="molecule type" value="Genomic_DNA"/>
</dbReference>